<accession>D7C0R3</accession>
<sequence>MFMHSPQDASEAVGLMWDLVTALENGERDYVDCGAELVQLTFVQQPYMMREALAEFERQVALDPAPAGAVSEIVETVRDVIGSPDETF</sequence>
<evidence type="ECO:0000313" key="1">
    <source>
        <dbReference type="EMBL" id="ADI05785.1"/>
    </source>
</evidence>
<dbReference type="EMBL" id="CP002047">
    <property type="protein sequence ID" value="ADI05785.1"/>
    <property type="molecule type" value="Genomic_DNA"/>
</dbReference>
<dbReference type="HOGENOM" id="CLU_2467558_0_0_11"/>
<name>D7C0R3_STRBB</name>
<gene>
    <name evidence="1" type="ordered locus">SBI_02664</name>
</gene>
<proteinExistence type="predicted"/>
<dbReference type="Proteomes" id="UP000000377">
    <property type="component" value="Chromosome"/>
</dbReference>
<dbReference type="STRING" id="749414.SBI_02664"/>
<keyword evidence="2" id="KW-1185">Reference proteome</keyword>
<protein>
    <submittedName>
        <fullName evidence="1">Uncharacterized protein</fullName>
    </submittedName>
</protein>
<dbReference type="PATRIC" id="fig|749414.3.peg.2760"/>
<evidence type="ECO:0000313" key="2">
    <source>
        <dbReference type="Proteomes" id="UP000000377"/>
    </source>
</evidence>
<reference evidence="1 2" key="1">
    <citation type="journal article" date="2010" name="J. Bacteriol.">
        <title>Genome sequence of the milbemycin-producing bacterium Streptomyces bingchenggensis.</title>
        <authorList>
            <person name="Wang X.J."/>
            <person name="Yan Y.J."/>
            <person name="Zhang B."/>
            <person name="An J."/>
            <person name="Wang J.J."/>
            <person name="Tian J."/>
            <person name="Jiang L."/>
            <person name="Chen Y.H."/>
            <person name="Huang S.X."/>
            <person name="Yin M."/>
            <person name="Zhang J."/>
            <person name="Gao A.L."/>
            <person name="Liu C.X."/>
            <person name="Zhu Z.X."/>
            <person name="Xiang W.S."/>
        </authorList>
    </citation>
    <scope>NUCLEOTIDE SEQUENCE [LARGE SCALE GENOMIC DNA]</scope>
    <source>
        <strain evidence="1 2">BCW-1</strain>
    </source>
</reference>
<organism evidence="1 2">
    <name type="scientific">Streptomyces bingchenggensis (strain BCW-1)</name>
    <dbReference type="NCBI Taxonomy" id="749414"/>
    <lineage>
        <taxon>Bacteria</taxon>
        <taxon>Bacillati</taxon>
        <taxon>Actinomycetota</taxon>
        <taxon>Actinomycetes</taxon>
        <taxon>Kitasatosporales</taxon>
        <taxon>Streptomycetaceae</taxon>
        <taxon>Streptomyces</taxon>
    </lineage>
</organism>
<dbReference type="AlphaFoldDB" id="D7C0R3"/>
<dbReference type="KEGG" id="sbh:SBI_02664"/>